<accession>A0A0H5RUQ6</accession>
<organism evidence="2">
    <name type="scientific">Spongospora subterranea</name>
    <dbReference type="NCBI Taxonomy" id="70186"/>
    <lineage>
        <taxon>Eukaryota</taxon>
        <taxon>Sar</taxon>
        <taxon>Rhizaria</taxon>
        <taxon>Endomyxa</taxon>
        <taxon>Phytomyxea</taxon>
        <taxon>Plasmodiophorida</taxon>
        <taxon>Plasmodiophoridae</taxon>
        <taxon>Spongospora</taxon>
    </lineage>
</organism>
<feature type="non-terminal residue" evidence="2">
    <location>
        <position position="1"/>
    </location>
</feature>
<reference evidence="2" key="1">
    <citation type="submission" date="2015-04" db="EMBL/GenBank/DDBJ databases">
        <title>The genome sequence of the plant pathogenic Rhizarian Plasmodiophora brassicae reveals insights in its biotrophic life cycle and the origin of chitin synthesis.</title>
        <authorList>
            <person name="Schwelm A."/>
            <person name="Fogelqvist J."/>
            <person name="Knaust A."/>
            <person name="Julke S."/>
            <person name="Lilja T."/>
            <person name="Dhandapani V."/>
            <person name="Bonilla-Rosso G."/>
            <person name="Karlsson M."/>
            <person name="Shevchenko A."/>
            <person name="Choi S.R."/>
            <person name="Kim H.G."/>
            <person name="Park J.Y."/>
            <person name="Lim Y.P."/>
            <person name="Ludwig-Muller J."/>
            <person name="Dixelius C."/>
        </authorList>
    </citation>
    <scope>NUCLEOTIDE SEQUENCE</scope>
    <source>
        <tissue evidence="2">Potato root galls</tissue>
    </source>
</reference>
<dbReference type="AlphaFoldDB" id="A0A0H5RUQ6"/>
<protein>
    <submittedName>
        <fullName evidence="2">Uncharacterized protein</fullName>
    </submittedName>
</protein>
<evidence type="ECO:0000313" key="2">
    <source>
        <dbReference type="EMBL" id="CRZ12479.1"/>
    </source>
</evidence>
<sequence>KLADLITVKKISPARSTSLQAPVAISQFGSGEITTNNGLQIRTVKTANQVGRQVLTIVNSPNEAMVASQGSVPQQAMGNLFAMDPQMSQPYPSDVATASSMMNSPSASRHASLYSQGPAQEAKSDRDQLLGSIDLLNKPLGMGEFSSGKYEQMH</sequence>
<proteinExistence type="predicted"/>
<dbReference type="EMBL" id="HACM01012037">
    <property type="protein sequence ID" value="CRZ12479.1"/>
    <property type="molecule type" value="Transcribed_RNA"/>
</dbReference>
<feature type="non-terminal residue" evidence="2">
    <location>
        <position position="154"/>
    </location>
</feature>
<evidence type="ECO:0000256" key="1">
    <source>
        <dbReference type="SAM" id="MobiDB-lite"/>
    </source>
</evidence>
<feature type="region of interest" description="Disordered" evidence="1">
    <location>
        <begin position="84"/>
        <end position="127"/>
    </location>
</feature>
<feature type="compositionally biased region" description="Polar residues" evidence="1">
    <location>
        <begin position="86"/>
        <end position="118"/>
    </location>
</feature>
<name>A0A0H5RUQ6_9EUKA</name>